<dbReference type="Gene3D" id="1.10.287.130">
    <property type="match status" value="1"/>
</dbReference>
<evidence type="ECO:0000256" key="7">
    <source>
        <dbReference type="ARBA" id="ARBA00022840"/>
    </source>
</evidence>
<evidence type="ECO:0000256" key="5">
    <source>
        <dbReference type="ARBA" id="ARBA00022741"/>
    </source>
</evidence>
<dbReference type="Proteomes" id="UP000595564">
    <property type="component" value="Chromosome"/>
</dbReference>
<dbReference type="InterPro" id="IPR004358">
    <property type="entry name" value="Sig_transdc_His_kin-like_C"/>
</dbReference>
<keyword evidence="3" id="KW-0597">Phosphoprotein</keyword>
<organism evidence="11 12">
    <name type="scientific">Thermotomaculum hydrothermale</name>
    <dbReference type="NCBI Taxonomy" id="981385"/>
    <lineage>
        <taxon>Bacteria</taxon>
        <taxon>Pseudomonadati</taxon>
        <taxon>Acidobacteriota</taxon>
        <taxon>Holophagae</taxon>
        <taxon>Thermotomaculales</taxon>
        <taxon>Thermotomaculaceae</taxon>
        <taxon>Thermotomaculum</taxon>
    </lineage>
</organism>
<name>A0A7R6PKZ7_9BACT</name>
<feature type="domain" description="Histidine kinase" evidence="10">
    <location>
        <begin position="198"/>
        <end position="398"/>
    </location>
</feature>
<dbReference type="SMART" id="SM00387">
    <property type="entry name" value="HATPase_c"/>
    <property type="match status" value="1"/>
</dbReference>
<evidence type="ECO:0000259" key="10">
    <source>
        <dbReference type="PROSITE" id="PS50109"/>
    </source>
</evidence>
<keyword evidence="9" id="KW-0472">Membrane</keyword>
<dbReference type="SUPFAM" id="SSF47384">
    <property type="entry name" value="Homodimeric domain of signal transducing histidine kinase"/>
    <property type="match status" value="1"/>
</dbReference>
<dbReference type="InterPro" id="IPR036097">
    <property type="entry name" value="HisK_dim/P_sf"/>
</dbReference>
<keyword evidence="9" id="KW-0812">Transmembrane</keyword>
<dbReference type="Gene3D" id="3.30.450.20">
    <property type="entry name" value="PAS domain"/>
    <property type="match status" value="1"/>
</dbReference>
<evidence type="ECO:0000256" key="9">
    <source>
        <dbReference type="SAM" id="Phobius"/>
    </source>
</evidence>
<dbReference type="SUPFAM" id="SSF55874">
    <property type="entry name" value="ATPase domain of HSP90 chaperone/DNA topoisomerase II/histidine kinase"/>
    <property type="match status" value="1"/>
</dbReference>
<dbReference type="PANTHER" id="PTHR43065:SF10">
    <property type="entry name" value="PEROXIDE STRESS-ACTIVATED HISTIDINE KINASE MAK3"/>
    <property type="match status" value="1"/>
</dbReference>
<dbReference type="GO" id="GO:0000155">
    <property type="term" value="F:phosphorelay sensor kinase activity"/>
    <property type="evidence" value="ECO:0007669"/>
    <property type="project" value="InterPro"/>
</dbReference>
<keyword evidence="8" id="KW-0902">Two-component regulatory system</keyword>
<comment type="catalytic activity">
    <reaction evidence="1">
        <text>ATP + protein L-histidine = ADP + protein N-phospho-L-histidine.</text>
        <dbReference type="EC" id="2.7.13.3"/>
    </reaction>
</comment>
<gene>
    <name evidence="11" type="ORF">TTHT_0454</name>
</gene>
<dbReference type="Gene3D" id="3.30.565.10">
    <property type="entry name" value="Histidine kinase-like ATPase, C-terminal domain"/>
    <property type="match status" value="1"/>
</dbReference>
<keyword evidence="6 11" id="KW-0418">Kinase</keyword>
<evidence type="ECO:0000256" key="8">
    <source>
        <dbReference type="ARBA" id="ARBA00023012"/>
    </source>
</evidence>
<dbReference type="CDD" id="cd00075">
    <property type="entry name" value="HATPase"/>
    <property type="match status" value="1"/>
</dbReference>
<accession>A0A7R6PKZ7</accession>
<dbReference type="InterPro" id="IPR003594">
    <property type="entry name" value="HATPase_dom"/>
</dbReference>
<keyword evidence="12" id="KW-1185">Reference proteome</keyword>
<dbReference type="KEGG" id="thyd:TTHT_0454"/>
<dbReference type="InterPro" id="IPR036890">
    <property type="entry name" value="HATPase_C_sf"/>
</dbReference>
<dbReference type="GO" id="GO:0005524">
    <property type="term" value="F:ATP binding"/>
    <property type="evidence" value="ECO:0007669"/>
    <property type="project" value="UniProtKB-KW"/>
</dbReference>
<dbReference type="RefSeq" id="WP_201328386.1">
    <property type="nucleotide sequence ID" value="NZ_AP017470.1"/>
</dbReference>
<sequence>MDYERLKTLIIGSLVFVGFLFVAFILIVRKLKREFESSKVVEPDDVFYQNLKTALEKQHALTEEVKRKERFQKTVLDNISVGVAVFDRYKKLRDSNSFFRKLFSIDENSNGKTIVELGFPEGFVEFVKSINFSMLFQPFEKQLNLKEKVLLIRVSKIQFMTDAEGILLLIHDITELENAKKKLELRNRLEYIGEMSANMAHEFKNAISTVKGYAQMILTGENDDKSLKYAEKILKESENINEVVNRFLLYAKPLNISLENIDAKEFLNKIESKFEDKEYVDFLFESENFVFKGDRVLLRQCFENLILNSIESVRGNDNPSVKVFLKKSENGEVIFRVVDNGKGIPEDEITKVFVPFFTTKSEGTGLGLAICEKIIAKHNGSIEIKSEQGIGTEVIVRL</sequence>
<dbReference type="AlphaFoldDB" id="A0A7R6PKZ7"/>
<dbReference type="InterPro" id="IPR003661">
    <property type="entry name" value="HisK_dim/P_dom"/>
</dbReference>
<protein>
    <recommendedName>
        <fullName evidence="2">histidine kinase</fullName>
        <ecNumber evidence="2">2.7.13.3</ecNumber>
    </recommendedName>
</protein>
<dbReference type="EC" id="2.7.13.3" evidence="2"/>
<evidence type="ECO:0000256" key="4">
    <source>
        <dbReference type="ARBA" id="ARBA00022679"/>
    </source>
</evidence>
<dbReference type="InterPro" id="IPR005467">
    <property type="entry name" value="His_kinase_dom"/>
</dbReference>
<keyword evidence="9" id="KW-1133">Transmembrane helix</keyword>
<evidence type="ECO:0000256" key="3">
    <source>
        <dbReference type="ARBA" id="ARBA00022553"/>
    </source>
</evidence>
<dbReference type="SMART" id="SM00388">
    <property type="entry name" value="HisKA"/>
    <property type="match status" value="1"/>
</dbReference>
<feature type="transmembrane region" description="Helical" evidence="9">
    <location>
        <begin position="6"/>
        <end position="28"/>
    </location>
</feature>
<dbReference type="CDD" id="cd00082">
    <property type="entry name" value="HisKA"/>
    <property type="match status" value="1"/>
</dbReference>
<reference evidence="11 12" key="1">
    <citation type="journal article" date="2012" name="Extremophiles">
        <title>Thermotomaculum hydrothermale gen. nov., sp. nov., a novel heterotrophic thermophile within the phylum Acidobacteria from a deep-sea hydrothermal vent chimney in the Southern Okinawa Trough.</title>
        <authorList>
            <person name="Izumi H."/>
            <person name="Nunoura T."/>
            <person name="Miyazaki M."/>
            <person name="Mino S."/>
            <person name="Toki T."/>
            <person name="Takai K."/>
            <person name="Sako Y."/>
            <person name="Sawabe T."/>
            <person name="Nakagawa S."/>
        </authorList>
    </citation>
    <scope>NUCLEOTIDE SEQUENCE [LARGE SCALE GENOMIC DNA]</scope>
    <source>
        <strain evidence="11 12">AC55</strain>
    </source>
</reference>
<keyword evidence="5" id="KW-0547">Nucleotide-binding</keyword>
<dbReference type="PRINTS" id="PR00344">
    <property type="entry name" value="BCTRLSENSOR"/>
</dbReference>
<dbReference type="Pfam" id="PF02518">
    <property type="entry name" value="HATPase_c"/>
    <property type="match status" value="1"/>
</dbReference>
<keyword evidence="4" id="KW-0808">Transferase</keyword>
<evidence type="ECO:0000256" key="2">
    <source>
        <dbReference type="ARBA" id="ARBA00012438"/>
    </source>
</evidence>
<dbReference type="PANTHER" id="PTHR43065">
    <property type="entry name" value="SENSOR HISTIDINE KINASE"/>
    <property type="match status" value="1"/>
</dbReference>
<keyword evidence="7" id="KW-0067">ATP-binding</keyword>
<dbReference type="PROSITE" id="PS50109">
    <property type="entry name" value="HIS_KIN"/>
    <property type="match status" value="1"/>
</dbReference>
<dbReference type="Pfam" id="PF00512">
    <property type="entry name" value="HisKA"/>
    <property type="match status" value="1"/>
</dbReference>
<evidence type="ECO:0000313" key="11">
    <source>
        <dbReference type="EMBL" id="BBB32047.1"/>
    </source>
</evidence>
<evidence type="ECO:0000313" key="12">
    <source>
        <dbReference type="Proteomes" id="UP000595564"/>
    </source>
</evidence>
<evidence type="ECO:0000256" key="6">
    <source>
        <dbReference type="ARBA" id="ARBA00022777"/>
    </source>
</evidence>
<proteinExistence type="predicted"/>
<dbReference type="EMBL" id="AP017470">
    <property type="protein sequence ID" value="BBB32047.1"/>
    <property type="molecule type" value="Genomic_DNA"/>
</dbReference>
<evidence type="ECO:0000256" key="1">
    <source>
        <dbReference type="ARBA" id="ARBA00000085"/>
    </source>
</evidence>